<reference evidence="10" key="1">
    <citation type="submission" date="2022-07" db="EMBL/GenBank/DDBJ databases">
        <title>Complete genome sequence of Salinispirillum sp. LH10-3-1 capable of multiple carbohydrate inversion isolated from a soda lake.</title>
        <authorList>
            <person name="Liu J."/>
            <person name="Zhai Y."/>
            <person name="Zhang H."/>
            <person name="Yang H."/>
            <person name="Qu J."/>
            <person name="Li J."/>
        </authorList>
    </citation>
    <scope>NUCLEOTIDE SEQUENCE</scope>
    <source>
        <strain evidence="10">LH 10-3-1</strain>
    </source>
</reference>
<dbReference type="PANTHER" id="PTHR42703">
    <property type="entry name" value="NADH DEHYDROGENASE"/>
    <property type="match status" value="1"/>
</dbReference>
<evidence type="ECO:0000256" key="8">
    <source>
        <dbReference type="SAM" id="Phobius"/>
    </source>
</evidence>
<evidence type="ECO:0000256" key="6">
    <source>
        <dbReference type="ARBA" id="ARBA00023136"/>
    </source>
</evidence>
<name>A0AB38YEY7_9GAMM</name>
<feature type="transmembrane region" description="Helical" evidence="8">
    <location>
        <begin position="143"/>
        <end position="160"/>
    </location>
</feature>
<dbReference type="GO" id="GO:0005886">
    <property type="term" value="C:plasma membrane"/>
    <property type="evidence" value="ECO:0007669"/>
    <property type="project" value="UniProtKB-SubCell"/>
</dbReference>
<organism evidence="10">
    <name type="scientific">Salinispirillum sp. LH 10-3-1</name>
    <dbReference type="NCBI Taxonomy" id="2952525"/>
    <lineage>
        <taxon>Bacteria</taxon>
        <taxon>Pseudomonadati</taxon>
        <taxon>Pseudomonadota</taxon>
        <taxon>Gammaproteobacteria</taxon>
        <taxon>Oceanospirillales</taxon>
        <taxon>Saccharospirillaceae</taxon>
        <taxon>Salinispirillum</taxon>
    </lineage>
</organism>
<feature type="transmembrane region" description="Helical" evidence="8">
    <location>
        <begin position="308"/>
        <end position="326"/>
    </location>
</feature>
<feature type="transmembrane region" description="Helical" evidence="8">
    <location>
        <begin position="195"/>
        <end position="218"/>
    </location>
</feature>
<comment type="similarity">
    <text evidence="2">Belongs to the CPA3 antiporters (TC 2.A.63) subunit D family.</text>
</comment>
<comment type="subcellular location">
    <subcellularLocation>
        <location evidence="1">Cell membrane</location>
        <topology evidence="1">Multi-pass membrane protein</topology>
    </subcellularLocation>
    <subcellularLocation>
        <location evidence="7">Membrane</location>
        <topology evidence="7">Multi-pass membrane protein</topology>
    </subcellularLocation>
</comment>
<evidence type="ECO:0000256" key="2">
    <source>
        <dbReference type="ARBA" id="ARBA00005346"/>
    </source>
</evidence>
<feature type="transmembrane region" description="Helical" evidence="8">
    <location>
        <begin position="238"/>
        <end position="264"/>
    </location>
</feature>
<feature type="transmembrane region" description="Helical" evidence="8">
    <location>
        <begin position="34"/>
        <end position="54"/>
    </location>
</feature>
<evidence type="ECO:0000256" key="3">
    <source>
        <dbReference type="ARBA" id="ARBA00022475"/>
    </source>
</evidence>
<feature type="transmembrane region" description="Helical" evidence="8">
    <location>
        <begin position="276"/>
        <end position="296"/>
    </location>
</feature>
<dbReference type="RefSeq" id="WP_304994928.1">
    <property type="nucleotide sequence ID" value="NZ_CP101717.1"/>
</dbReference>
<keyword evidence="4 7" id="KW-0812">Transmembrane</keyword>
<protein>
    <submittedName>
        <fullName evidence="10">Monovalent cation/H+ antiporter subunit D family protein</fullName>
    </submittedName>
</protein>
<evidence type="ECO:0000259" key="9">
    <source>
        <dbReference type="Pfam" id="PF00361"/>
    </source>
</evidence>
<gene>
    <name evidence="10" type="ORF">NFC81_13120</name>
</gene>
<feature type="transmembrane region" description="Helical" evidence="8">
    <location>
        <begin position="444"/>
        <end position="465"/>
    </location>
</feature>
<dbReference type="PANTHER" id="PTHR42703:SF1">
    <property type="entry name" value="NA(+)_H(+) ANTIPORTER SUBUNIT D1"/>
    <property type="match status" value="1"/>
</dbReference>
<feature type="transmembrane region" description="Helical" evidence="8">
    <location>
        <begin position="494"/>
        <end position="514"/>
    </location>
</feature>
<keyword evidence="3" id="KW-1003">Cell membrane</keyword>
<feature type="transmembrane region" description="Helical" evidence="8">
    <location>
        <begin position="346"/>
        <end position="366"/>
    </location>
</feature>
<evidence type="ECO:0000256" key="4">
    <source>
        <dbReference type="ARBA" id="ARBA00022692"/>
    </source>
</evidence>
<evidence type="ECO:0000256" key="1">
    <source>
        <dbReference type="ARBA" id="ARBA00004651"/>
    </source>
</evidence>
<proteinExistence type="inferred from homology"/>
<accession>A0AB38YEY7</accession>
<feature type="transmembrane region" description="Helical" evidence="8">
    <location>
        <begin position="404"/>
        <end position="424"/>
    </location>
</feature>
<dbReference type="EMBL" id="CP101717">
    <property type="protein sequence ID" value="WLD57643.1"/>
    <property type="molecule type" value="Genomic_DNA"/>
</dbReference>
<evidence type="ECO:0000313" key="10">
    <source>
        <dbReference type="EMBL" id="WLD57643.1"/>
    </source>
</evidence>
<feature type="transmembrane region" description="Helical" evidence="8">
    <location>
        <begin position="111"/>
        <end position="131"/>
    </location>
</feature>
<dbReference type="InterPro" id="IPR001750">
    <property type="entry name" value="ND/Mrp_TM"/>
</dbReference>
<evidence type="ECO:0000256" key="5">
    <source>
        <dbReference type="ARBA" id="ARBA00022989"/>
    </source>
</evidence>
<feature type="domain" description="NADH:quinone oxidoreductase/Mrp antiporter transmembrane" evidence="9">
    <location>
        <begin position="160"/>
        <end position="451"/>
    </location>
</feature>
<dbReference type="InterPro" id="IPR050586">
    <property type="entry name" value="CPA3_Na-H_Antiporter_D"/>
</dbReference>
<feature type="transmembrane region" description="Helical" evidence="8">
    <location>
        <begin position="66"/>
        <end position="91"/>
    </location>
</feature>
<sequence length="534" mass="57032">MARFVAGAAGMGHGVDQSAAHSMADGGERMNLGWTSILPVLIVLSSLIPGLLIFTLREERIRTRTALNLFGVVLKLALVGLMLFGVSQGMVFHFELPFLPFAPLILQGDALSLQFVSLSSVLWLATTVYAIGYLEGAKLRSRFFGYFSLCVSATVGLALAGNLVTFLLFYELLTLATFPLVVHRGTPEALRAGRIYLAFTMGGGVLALMGVAVLHTIAGSPEFVEGGYLSGFIQDFSPALMLAFVLLITGLGVKAALVPLHGWLPQAMVAPAPVSALLHAVAVVKAGAFGIVRVVYDVFGVGTMQAMNLHLPLLWLAALTIVYGSVKALQQQDIKKRLAYSTVSQVSYITLGVALMGPLAAVGALVHLVHQGLMKVTLFFAAGNFAESLHVHRIDEMNGIGKRMPLTMAAFTVGALGMMGAPPIAGFISKLYLGQGALQVNQAWVIGVLMLSGMLNAAYFLPILYRGWFMSPPTEWPKDTKLGGGAPGWRETHWMLLLPVLFTAALSILVGVLAGTDLSPLNWAQLIVNREFDL</sequence>
<keyword evidence="6 8" id="KW-0472">Membrane</keyword>
<evidence type="ECO:0000256" key="7">
    <source>
        <dbReference type="RuleBase" id="RU000320"/>
    </source>
</evidence>
<dbReference type="PRINTS" id="PR01434">
    <property type="entry name" value="NADHDHGNASE5"/>
</dbReference>
<dbReference type="Pfam" id="PF00361">
    <property type="entry name" value="Proton_antipo_M"/>
    <property type="match status" value="1"/>
</dbReference>
<keyword evidence="5 8" id="KW-1133">Transmembrane helix</keyword>
<dbReference type="AlphaFoldDB" id="A0AB38YEY7"/>